<keyword evidence="4" id="KW-0274">FAD</keyword>
<keyword evidence="3" id="KW-0285">Flavoprotein</keyword>
<feature type="domain" description="Acyl-CoA dehydrogenase/oxidase N-terminal" evidence="7">
    <location>
        <begin position="15"/>
        <end position="105"/>
    </location>
</feature>
<dbReference type="PANTHER" id="PTHR43884:SF20">
    <property type="entry name" value="ACYL-COA DEHYDROGENASE FADE28"/>
    <property type="match status" value="1"/>
</dbReference>
<keyword evidence="9" id="KW-1185">Reference proteome</keyword>
<accession>A0A1B8S9P7</accession>
<comment type="cofactor">
    <cofactor evidence="1">
        <name>FAD</name>
        <dbReference type="ChEBI" id="CHEBI:57692"/>
    </cofactor>
</comment>
<dbReference type="AlphaFoldDB" id="A0A1B8S9P7"/>
<organism evidence="8 9">
    <name type="scientific">Mycolicibacter kumamotonensis</name>
    <dbReference type="NCBI Taxonomy" id="354243"/>
    <lineage>
        <taxon>Bacteria</taxon>
        <taxon>Bacillati</taxon>
        <taxon>Actinomycetota</taxon>
        <taxon>Actinomycetes</taxon>
        <taxon>Mycobacteriales</taxon>
        <taxon>Mycobacteriaceae</taxon>
        <taxon>Mycolicibacter</taxon>
    </lineage>
</organism>
<evidence type="ECO:0000259" key="7">
    <source>
        <dbReference type="Pfam" id="PF02771"/>
    </source>
</evidence>
<dbReference type="EMBL" id="LFOE01000073">
    <property type="protein sequence ID" value="OBY29479.1"/>
    <property type="molecule type" value="Genomic_DNA"/>
</dbReference>
<evidence type="ECO:0000256" key="4">
    <source>
        <dbReference type="ARBA" id="ARBA00022827"/>
    </source>
</evidence>
<dbReference type="Pfam" id="PF02771">
    <property type="entry name" value="Acyl-CoA_dh_N"/>
    <property type="match status" value="1"/>
</dbReference>
<dbReference type="InterPro" id="IPR037069">
    <property type="entry name" value="AcylCoA_DH/ox_N_sf"/>
</dbReference>
<evidence type="ECO:0000313" key="9">
    <source>
        <dbReference type="Proteomes" id="UP000092668"/>
    </source>
</evidence>
<reference evidence="8 9" key="1">
    <citation type="submission" date="2015-06" db="EMBL/GenBank/DDBJ databases">
        <title>Genome sequence of Mycobacterium kumamotonense strain Roo.</title>
        <authorList>
            <person name="Greninger A.L."/>
            <person name="Cunningham G."/>
            <person name="Miller S."/>
        </authorList>
    </citation>
    <scope>NUCLEOTIDE SEQUENCE [LARGE SCALE GENOMIC DNA]</scope>
    <source>
        <strain evidence="8 9">Roo</strain>
    </source>
</reference>
<comment type="similarity">
    <text evidence="2">Belongs to the acyl-CoA dehydrogenase family.</text>
</comment>
<dbReference type="GO" id="GO:0003995">
    <property type="term" value="F:acyl-CoA dehydrogenase activity"/>
    <property type="evidence" value="ECO:0007669"/>
    <property type="project" value="TreeGrafter"/>
</dbReference>
<name>A0A1B8S9P7_9MYCO</name>
<feature type="domain" description="Acyl-CoA dehydrogenase/oxidase C-terminal" evidence="6">
    <location>
        <begin position="209"/>
        <end position="341"/>
    </location>
</feature>
<dbReference type="SUPFAM" id="SSF47203">
    <property type="entry name" value="Acyl-CoA dehydrogenase C-terminal domain-like"/>
    <property type="match status" value="1"/>
</dbReference>
<dbReference type="InterPro" id="IPR013786">
    <property type="entry name" value="AcylCoA_DH/ox_N"/>
</dbReference>
<proteinExistence type="inferred from homology"/>
<evidence type="ECO:0000313" key="8">
    <source>
        <dbReference type="EMBL" id="OBY29479.1"/>
    </source>
</evidence>
<dbReference type="Pfam" id="PF00441">
    <property type="entry name" value="Acyl-CoA_dh_1"/>
    <property type="match status" value="1"/>
</dbReference>
<protein>
    <recommendedName>
        <fullName evidence="10">Acyl-CoA dehydrogenase</fullName>
    </recommendedName>
</protein>
<dbReference type="Proteomes" id="UP000092668">
    <property type="component" value="Unassembled WGS sequence"/>
</dbReference>
<dbReference type="PANTHER" id="PTHR43884">
    <property type="entry name" value="ACYL-COA DEHYDROGENASE"/>
    <property type="match status" value="1"/>
</dbReference>
<sequence>MERRVLRNEDFTLDDEQVALREAFAAFFSKECPTTVVRAAEPEGFDAELWGRLMGLGVTTMGIPESRGGDGAGLVELVLAAEEYGRVLAPVPLVETIVAGRVLAAAPDHAQPWLHTQISGERIITVGLQHATDSQRQLVPAGAISDAVIALHDQSLILVADSRTPAPVANQSCAPLAWWTPAGEHEVRLVLAEGRDAEQLWEQALLEWKMLTAAALVGLSNALLVRAVQYAQARYAFGVPIGSFQAVSHPLVDVRIGVEGARRLIWKAAWLATHEPPQAKRLAAMAWVHASEVATHAAATCLHTHGGVAFTMESDIQLFFRRAKGWATIAGDPRRELLTLADVLLGDDEEVS</sequence>
<dbReference type="Gene3D" id="1.20.140.10">
    <property type="entry name" value="Butyryl-CoA Dehydrogenase, subunit A, domain 3"/>
    <property type="match status" value="1"/>
</dbReference>
<evidence type="ECO:0008006" key="10">
    <source>
        <dbReference type="Google" id="ProtNLM"/>
    </source>
</evidence>
<dbReference type="Gene3D" id="1.10.540.10">
    <property type="entry name" value="Acyl-CoA dehydrogenase/oxidase, N-terminal domain"/>
    <property type="match status" value="1"/>
</dbReference>
<dbReference type="InterPro" id="IPR036250">
    <property type="entry name" value="AcylCo_DH-like_C"/>
</dbReference>
<evidence type="ECO:0000256" key="3">
    <source>
        <dbReference type="ARBA" id="ARBA00022630"/>
    </source>
</evidence>
<comment type="caution">
    <text evidence="8">The sequence shown here is derived from an EMBL/GenBank/DDBJ whole genome shotgun (WGS) entry which is preliminary data.</text>
</comment>
<evidence type="ECO:0000259" key="6">
    <source>
        <dbReference type="Pfam" id="PF00441"/>
    </source>
</evidence>
<gene>
    <name evidence="8" type="ORF">ACT18_22825</name>
</gene>
<evidence type="ECO:0000256" key="2">
    <source>
        <dbReference type="ARBA" id="ARBA00009347"/>
    </source>
</evidence>
<keyword evidence="5" id="KW-0560">Oxidoreductase</keyword>
<dbReference type="GO" id="GO:0050660">
    <property type="term" value="F:flavin adenine dinucleotide binding"/>
    <property type="evidence" value="ECO:0007669"/>
    <property type="project" value="InterPro"/>
</dbReference>
<evidence type="ECO:0000256" key="1">
    <source>
        <dbReference type="ARBA" id="ARBA00001974"/>
    </source>
</evidence>
<dbReference type="InterPro" id="IPR009075">
    <property type="entry name" value="AcylCo_DH/oxidase_C"/>
</dbReference>
<evidence type="ECO:0000256" key="5">
    <source>
        <dbReference type="ARBA" id="ARBA00023002"/>
    </source>
</evidence>
<dbReference type="SUPFAM" id="SSF56645">
    <property type="entry name" value="Acyl-CoA dehydrogenase NM domain-like"/>
    <property type="match status" value="1"/>
</dbReference>
<dbReference type="InterPro" id="IPR009100">
    <property type="entry name" value="AcylCoA_DH/oxidase_NM_dom_sf"/>
</dbReference>